<evidence type="ECO:0000313" key="3">
    <source>
        <dbReference type="EMBL" id="PIA45275.1"/>
    </source>
</evidence>
<dbReference type="Proteomes" id="UP000230069">
    <property type="component" value="Unassembled WGS sequence"/>
</dbReference>
<feature type="compositionally biased region" description="Polar residues" evidence="1">
    <location>
        <begin position="61"/>
        <end position="86"/>
    </location>
</feature>
<protein>
    <recommendedName>
        <fullName evidence="2">VQ domain-containing protein</fullName>
    </recommendedName>
</protein>
<feature type="compositionally biased region" description="Polar residues" evidence="1">
    <location>
        <begin position="9"/>
        <end position="19"/>
    </location>
</feature>
<dbReference type="EMBL" id="KZ305034">
    <property type="protein sequence ID" value="PIA45275.1"/>
    <property type="molecule type" value="Genomic_DNA"/>
</dbReference>
<evidence type="ECO:0000313" key="4">
    <source>
        <dbReference type="Proteomes" id="UP000230069"/>
    </source>
</evidence>
<dbReference type="Pfam" id="PF05678">
    <property type="entry name" value="VQ"/>
    <property type="match status" value="1"/>
</dbReference>
<reference evidence="3 4" key="1">
    <citation type="submission" date="2017-09" db="EMBL/GenBank/DDBJ databases">
        <title>WGS assembly of Aquilegia coerulea Goldsmith.</title>
        <authorList>
            <person name="Hodges S."/>
            <person name="Kramer E."/>
            <person name="Nordborg M."/>
            <person name="Tomkins J."/>
            <person name="Borevitz J."/>
            <person name="Derieg N."/>
            <person name="Yan J."/>
            <person name="Mihaltcheva S."/>
            <person name="Hayes R.D."/>
            <person name="Rokhsar D."/>
        </authorList>
    </citation>
    <scope>NUCLEOTIDE SEQUENCE [LARGE SCALE GENOMIC DNA]</scope>
    <source>
        <strain evidence="4">cv. Goldsmith</strain>
    </source>
</reference>
<dbReference type="PANTHER" id="PTHR33624">
    <property type="entry name" value="SIGMA FACTOR BINDING PROTEIN 1, CHLOROPLASTIC"/>
    <property type="match status" value="1"/>
</dbReference>
<accession>A0A2G5DP20</accession>
<feature type="region of interest" description="Disordered" evidence="1">
    <location>
        <begin position="1"/>
        <end position="20"/>
    </location>
</feature>
<dbReference type="OrthoDB" id="1929840at2759"/>
<dbReference type="InParanoid" id="A0A2G5DP20"/>
<evidence type="ECO:0000259" key="2">
    <source>
        <dbReference type="Pfam" id="PF05678"/>
    </source>
</evidence>
<keyword evidence="4" id="KW-1185">Reference proteome</keyword>
<sequence>MDKFRGVQPQHSKMINEQSTKVKRKPMKIVYIGNPMMFKANNCFEFRQIVQELTGKDSGRKTSPNRATSNNIVPVMNKTPSYKTPETTTRMATIDEIVEHNLSNSSSSASSVEFADDFFSLEMLQNFDGFQYPFLDL</sequence>
<gene>
    <name evidence="3" type="ORF">AQUCO_01700664v1</name>
</gene>
<organism evidence="3 4">
    <name type="scientific">Aquilegia coerulea</name>
    <name type="common">Rocky mountain columbine</name>
    <dbReference type="NCBI Taxonomy" id="218851"/>
    <lineage>
        <taxon>Eukaryota</taxon>
        <taxon>Viridiplantae</taxon>
        <taxon>Streptophyta</taxon>
        <taxon>Embryophyta</taxon>
        <taxon>Tracheophyta</taxon>
        <taxon>Spermatophyta</taxon>
        <taxon>Magnoliopsida</taxon>
        <taxon>Ranunculales</taxon>
        <taxon>Ranunculaceae</taxon>
        <taxon>Thalictroideae</taxon>
        <taxon>Aquilegia</taxon>
    </lineage>
</organism>
<proteinExistence type="predicted"/>
<evidence type="ECO:0000256" key="1">
    <source>
        <dbReference type="SAM" id="MobiDB-lite"/>
    </source>
</evidence>
<feature type="domain" description="VQ" evidence="2">
    <location>
        <begin position="45"/>
        <end position="58"/>
    </location>
</feature>
<name>A0A2G5DP20_AQUCA</name>
<dbReference type="InterPro" id="IPR039335">
    <property type="entry name" value="SIB1/2"/>
</dbReference>
<dbReference type="AlphaFoldDB" id="A0A2G5DP20"/>
<dbReference type="InterPro" id="IPR008889">
    <property type="entry name" value="VQ"/>
</dbReference>
<dbReference type="PANTHER" id="PTHR33624:SF17">
    <property type="entry name" value="OS07G0687400 PROTEIN"/>
    <property type="match status" value="1"/>
</dbReference>
<feature type="region of interest" description="Disordered" evidence="1">
    <location>
        <begin position="54"/>
        <end position="86"/>
    </location>
</feature>